<proteinExistence type="predicted"/>
<protein>
    <submittedName>
        <fullName evidence="1">Uncharacterized protein</fullName>
    </submittedName>
</protein>
<sequence>MELRYSSSAASMEFHSALQQLTLRSVESRCSAVASHVSQCVAALQHRNVELRYSSAAAPELGAALQHCSKLRSLELAAPLLQAPKLTL</sequence>
<keyword evidence="2" id="KW-1185">Reference proteome</keyword>
<name>A0ABP1BKD2_9BRYO</name>
<accession>A0ABP1BKD2</accession>
<gene>
    <name evidence="1" type="ORF">CSSPJE1EN2_LOCUS17866</name>
</gene>
<dbReference type="EMBL" id="OZ023706">
    <property type="protein sequence ID" value="CAK9875644.1"/>
    <property type="molecule type" value="Genomic_DNA"/>
</dbReference>
<evidence type="ECO:0000313" key="2">
    <source>
        <dbReference type="Proteomes" id="UP001497522"/>
    </source>
</evidence>
<reference evidence="1" key="1">
    <citation type="submission" date="2024-03" db="EMBL/GenBank/DDBJ databases">
        <authorList>
            <consortium name="ELIXIR-Norway"/>
            <consortium name="Elixir Norway"/>
        </authorList>
    </citation>
    <scope>NUCLEOTIDE SEQUENCE</scope>
</reference>
<evidence type="ECO:0000313" key="1">
    <source>
        <dbReference type="EMBL" id="CAK9875644.1"/>
    </source>
</evidence>
<dbReference type="Proteomes" id="UP001497522">
    <property type="component" value="Chromosome 5"/>
</dbReference>
<organism evidence="1 2">
    <name type="scientific">Sphagnum jensenii</name>
    <dbReference type="NCBI Taxonomy" id="128206"/>
    <lineage>
        <taxon>Eukaryota</taxon>
        <taxon>Viridiplantae</taxon>
        <taxon>Streptophyta</taxon>
        <taxon>Embryophyta</taxon>
        <taxon>Bryophyta</taxon>
        <taxon>Sphagnophytina</taxon>
        <taxon>Sphagnopsida</taxon>
        <taxon>Sphagnales</taxon>
        <taxon>Sphagnaceae</taxon>
        <taxon>Sphagnum</taxon>
    </lineage>
</organism>